<dbReference type="InterPro" id="IPR021352">
    <property type="entry name" value="DUF2971"/>
</dbReference>
<dbReference type="EMBL" id="QURB01000011">
    <property type="protein sequence ID" value="RFC53186.1"/>
    <property type="molecule type" value="Genomic_DNA"/>
</dbReference>
<name>A0A3E1EUD7_9FLAO</name>
<comment type="caution">
    <text evidence="1">The sequence shown here is derived from an EMBL/GenBank/DDBJ whole genome shotgun (WGS) entry which is preliminary data.</text>
</comment>
<keyword evidence="2" id="KW-1185">Reference proteome</keyword>
<gene>
    <name evidence="1" type="ORF">DXU93_14040</name>
</gene>
<dbReference type="Pfam" id="PF11185">
    <property type="entry name" value="DUF2971"/>
    <property type="match status" value="1"/>
</dbReference>
<protein>
    <submittedName>
        <fullName evidence="1">DUF2971 domain-containing protein</fullName>
    </submittedName>
</protein>
<evidence type="ECO:0000313" key="1">
    <source>
        <dbReference type="EMBL" id="RFC53186.1"/>
    </source>
</evidence>
<dbReference type="Proteomes" id="UP000257127">
    <property type="component" value="Unassembled WGS sequence"/>
</dbReference>
<dbReference type="OrthoDB" id="190848at2"/>
<reference evidence="1 2" key="1">
    <citation type="submission" date="2018-08" db="EMBL/GenBank/DDBJ databases">
        <title>The draft genome squence of Brumimicrobium sp. N62.</title>
        <authorList>
            <person name="Du Z.-J."/>
            <person name="Luo H.-R."/>
        </authorList>
    </citation>
    <scope>NUCLEOTIDE SEQUENCE [LARGE SCALE GENOMIC DNA]</scope>
    <source>
        <strain evidence="1 2">N62</strain>
    </source>
</reference>
<proteinExistence type="predicted"/>
<dbReference type="RefSeq" id="WP_116881942.1">
    <property type="nucleotide sequence ID" value="NZ_QURB01000011.1"/>
</dbReference>
<organism evidence="1 2">
    <name type="scientific">Brumimicrobium aurantiacum</name>
    <dbReference type="NCBI Taxonomy" id="1737063"/>
    <lineage>
        <taxon>Bacteria</taxon>
        <taxon>Pseudomonadati</taxon>
        <taxon>Bacteroidota</taxon>
        <taxon>Flavobacteriia</taxon>
        <taxon>Flavobacteriales</taxon>
        <taxon>Crocinitomicaceae</taxon>
        <taxon>Brumimicrobium</taxon>
    </lineage>
</organism>
<dbReference type="AlphaFoldDB" id="A0A3E1EUD7"/>
<accession>A0A3E1EUD7</accession>
<evidence type="ECO:0000313" key="2">
    <source>
        <dbReference type="Proteomes" id="UP000257127"/>
    </source>
</evidence>
<sequence length="336" mass="39219">MNIDEKIEFYLKGAREFFPHLKTSTVSSFFGSSEPTSGEIEFRSQFINEIALKESPLQFIHYTSLSSAMNILNSGNIRLYNCLNLNDPSEINYLLKNSPINFTEKEVEKYKREHFILSGSIYKSKNDEEFNLWRLYGDQGKGIGIVFEVDNKIENWTSVFLQTVTYGANKSNSKNIIGFLHFHKVFNEEHKLFSNTPSLFSLLSTGVKNEMWSIEKEFRIVIKLLLDKHSNLPEDSISNNSLITSRLNHELKPNGKMVSYVELPLHLKNYKSKVVETPFSKEEIDLIDYIPNLKVKKLILGPNSIFKKRSDFLEYEMWVKNKWKYNFEVEKSNIEF</sequence>